<dbReference type="InterPro" id="IPR006426">
    <property type="entry name" value="Asn_synth_AEB"/>
</dbReference>
<dbReference type="Pfam" id="PF13537">
    <property type="entry name" value="GATase_7"/>
    <property type="match status" value="1"/>
</dbReference>
<evidence type="ECO:0000256" key="6">
    <source>
        <dbReference type="ARBA" id="ARBA00022962"/>
    </source>
</evidence>
<evidence type="ECO:0000313" key="13">
    <source>
        <dbReference type="Proteomes" id="UP000295765"/>
    </source>
</evidence>
<dbReference type="Pfam" id="PF00733">
    <property type="entry name" value="Asn_synthase"/>
    <property type="match status" value="1"/>
</dbReference>
<dbReference type="InterPro" id="IPR029055">
    <property type="entry name" value="Ntn_hydrolases_N"/>
</dbReference>
<dbReference type="RefSeq" id="WP_132543568.1">
    <property type="nucleotide sequence ID" value="NZ_SLWY01000014.1"/>
</dbReference>
<comment type="similarity">
    <text evidence="2">Belongs to the asparagine synthetase family.</text>
</comment>
<dbReference type="InterPro" id="IPR051786">
    <property type="entry name" value="ASN_synthetase/amidase"/>
</dbReference>
<feature type="site" description="Important for beta-aspartyl-AMP intermediate formation" evidence="10">
    <location>
        <position position="365"/>
    </location>
</feature>
<evidence type="ECO:0000259" key="11">
    <source>
        <dbReference type="PROSITE" id="PS51278"/>
    </source>
</evidence>
<feature type="active site" description="For GATase activity" evidence="8">
    <location>
        <position position="2"/>
    </location>
</feature>
<comment type="pathway">
    <text evidence="1">Amino-acid biosynthesis; L-asparagine biosynthesis; L-asparagine from L-aspartate (L-Gln route): step 1/1.</text>
</comment>
<feature type="domain" description="Glutamine amidotransferase type-2" evidence="11">
    <location>
        <begin position="2"/>
        <end position="214"/>
    </location>
</feature>
<proteinExistence type="inferred from homology"/>
<sequence length="641" mass="71840">MCGIAGIVDLKGRRDIDTALLAAMNQVQFHRGPDEGGTFVEPGVGLAHRRLSIIDLSSGQQPLFNEDHSVVVVFNGEIYNFPALTEELKAAGHVFRTHCDTEVIVHAWEQWGADCVKRFRGMFAFALWDKRRETLFLGRDRLGKKPLFYAHLPDGQLLFGSELKILLQHPGLPREIDPQAVEEYFAFGYVPDPKTIFRHVRKLPPAHTLELRRGEAPSAPRAYWDIPFAELPPMSEAQAAEELLARLREATRIRLVSEVPLGAFLSGGVDSSAVVAMMAGLSSEPVKTCSIAFNDPAFDEAAFAQQVADRFHTEHRVETVDPDDFSLLDTLAGLYDEPYADSSALPTYRVCQLARRQVTVALSGDGGDENLAGYRRYKWHSYEEKLRAALPLGLRRPLFGFLGKVYPKADWAPRVFRAKTTFEAMARDTVEGYFHGVSVMSDRLRTPLYSAAFRRELQGYHALEVMREHASRSPTDHPLSLIQYLDMKTYLPGDILTKVDRASMAHSLEVRVPLLDHELVEWISGLSPDLKLRGGEGKYLFKKALEPVLPHDILYRPKMGFAVPLAAWFRGPLRERLRTAVLGPTMADSGIFDMNYVASLVEQHQSGRRDHSAALWSLLMFDGFLRNTMGDRGTRLANAAA</sequence>
<evidence type="ECO:0000256" key="9">
    <source>
        <dbReference type="PIRSR" id="PIRSR001589-2"/>
    </source>
</evidence>
<dbReference type="SUPFAM" id="SSF56235">
    <property type="entry name" value="N-terminal nucleophile aminohydrolases (Ntn hydrolases)"/>
    <property type="match status" value="1"/>
</dbReference>
<accession>A0A4R2LC81</accession>
<dbReference type="Gene3D" id="3.60.20.10">
    <property type="entry name" value="Glutamine Phosphoribosylpyrophosphate, subunit 1, domain 1"/>
    <property type="match status" value="1"/>
</dbReference>
<dbReference type="PANTHER" id="PTHR43284:SF1">
    <property type="entry name" value="ASPARAGINE SYNTHETASE"/>
    <property type="match status" value="1"/>
</dbReference>
<dbReference type="PROSITE" id="PS51278">
    <property type="entry name" value="GATASE_TYPE_2"/>
    <property type="match status" value="1"/>
</dbReference>
<dbReference type="GO" id="GO:0005829">
    <property type="term" value="C:cytosol"/>
    <property type="evidence" value="ECO:0007669"/>
    <property type="project" value="TreeGrafter"/>
</dbReference>
<dbReference type="InterPro" id="IPR014729">
    <property type="entry name" value="Rossmann-like_a/b/a_fold"/>
</dbReference>
<comment type="caution">
    <text evidence="12">The sequence shown here is derived from an EMBL/GenBank/DDBJ whole genome shotgun (WGS) entry which is preliminary data.</text>
</comment>
<keyword evidence="5 9" id="KW-0067">ATP-binding</keyword>
<dbReference type="OrthoDB" id="9763290at2"/>
<name>A0A4R2LC81_9GAMM</name>
<evidence type="ECO:0000256" key="7">
    <source>
        <dbReference type="ARBA" id="ARBA00048741"/>
    </source>
</evidence>
<comment type="catalytic activity">
    <reaction evidence="7">
        <text>L-aspartate + L-glutamine + ATP + H2O = L-asparagine + L-glutamate + AMP + diphosphate + H(+)</text>
        <dbReference type="Rhea" id="RHEA:12228"/>
        <dbReference type="ChEBI" id="CHEBI:15377"/>
        <dbReference type="ChEBI" id="CHEBI:15378"/>
        <dbReference type="ChEBI" id="CHEBI:29985"/>
        <dbReference type="ChEBI" id="CHEBI:29991"/>
        <dbReference type="ChEBI" id="CHEBI:30616"/>
        <dbReference type="ChEBI" id="CHEBI:33019"/>
        <dbReference type="ChEBI" id="CHEBI:58048"/>
        <dbReference type="ChEBI" id="CHEBI:58359"/>
        <dbReference type="ChEBI" id="CHEBI:456215"/>
        <dbReference type="EC" id="6.3.5.4"/>
    </reaction>
</comment>
<dbReference type="InterPro" id="IPR001962">
    <property type="entry name" value="Asn_synthase"/>
</dbReference>
<reference evidence="12 13" key="1">
    <citation type="submission" date="2019-03" db="EMBL/GenBank/DDBJ databases">
        <title>Genomic Encyclopedia of Type Strains, Phase IV (KMG-IV): sequencing the most valuable type-strain genomes for metagenomic binning, comparative biology and taxonomic classification.</title>
        <authorList>
            <person name="Goeker M."/>
        </authorList>
    </citation>
    <scope>NUCLEOTIDE SEQUENCE [LARGE SCALE GENOMIC DNA]</scope>
    <source>
        <strain evidence="12 13">DSM 25287</strain>
    </source>
</reference>
<dbReference type="SUPFAM" id="SSF52402">
    <property type="entry name" value="Adenine nucleotide alpha hydrolases-like"/>
    <property type="match status" value="1"/>
</dbReference>
<keyword evidence="4 9" id="KW-0547">Nucleotide-binding</keyword>
<keyword evidence="6 8" id="KW-0315">Glutamine amidotransferase</keyword>
<dbReference type="EMBL" id="SLWY01000014">
    <property type="protein sequence ID" value="TCO80448.1"/>
    <property type="molecule type" value="Genomic_DNA"/>
</dbReference>
<evidence type="ECO:0000256" key="3">
    <source>
        <dbReference type="ARBA" id="ARBA00012737"/>
    </source>
</evidence>
<dbReference type="InterPro" id="IPR017932">
    <property type="entry name" value="GATase_2_dom"/>
</dbReference>
<dbReference type="CDD" id="cd01991">
    <property type="entry name" value="Asn_synthase_B_C"/>
    <property type="match status" value="1"/>
</dbReference>
<dbReference type="InterPro" id="IPR017539">
    <property type="entry name" value="XrtA_amidotfase"/>
</dbReference>
<keyword evidence="8" id="KW-0061">Asparagine biosynthesis</keyword>
<dbReference type="NCBIfam" id="TIGR01536">
    <property type="entry name" value="asn_synth_AEB"/>
    <property type="match status" value="1"/>
</dbReference>
<keyword evidence="8" id="KW-0028">Amino-acid biosynthesis</keyword>
<evidence type="ECO:0000256" key="2">
    <source>
        <dbReference type="ARBA" id="ARBA00005752"/>
    </source>
</evidence>
<dbReference type="InterPro" id="IPR033738">
    <property type="entry name" value="AsnB_N"/>
</dbReference>
<feature type="binding site" evidence="9">
    <location>
        <begin position="363"/>
        <end position="364"/>
    </location>
    <ligand>
        <name>ATP</name>
        <dbReference type="ChEBI" id="CHEBI:30616"/>
    </ligand>
</feature>
<feature type="binding site" evidence="9">
    <location>
        <position position="291"/>
    </location>
    <ligand>
        <name>ATP</name>
        <dbReference type="ChEBI" id="CHEBI:30616"/>
    </ligand>
</feature>
<dbReference type="Gene3D" id="3.40.50.620">
    <property type="entry name" value="HUPs"/>
    <property type="match status" value="2"/>
</dbReference>
<dbReference type="GO" id="GO:0005524">
    <property type="term" value="F:ATP binding"/>
    <property type="evidence" value="ECO:0007669"/>
    <property type="project" value="UniProtKB-KW"/>
</dbReference>
<dbReference type="PIRSF" id="PIRSF001589">
    <property type="entry name" value="Asn_synthetase_glu-h"/>
    <property type="match status" value="1"/>
</dbReference>
<evidence type="ECO:0000256" key="10">
    <source>
        <dbReference type="PIRSR" id="PIRSR001589-3"/>
    </source>
</evidence>
<evidence type="ECO:0000256" key="5">
    <source>
        <dbReference type="ARBA" id="ARBA00022840"/>
    </source>
</evidence>
<dbReference type="CDD" id="cd00712">
    <property type="entry name" value="AsnB"/>
    <property type="match status" value="1"/>
</dbReference>
<dbReference type="Proteomes" id="UP000295765">
    <property type="component" value="Unassembled WGS sequence"/>
</dbReference>
<dbReference type="NCBIfam" id="TIGR03108">
    <property type="entry name" value="eps_aminotran_1"/>
    <property type="match status" value="1"/>
</dbReference>
<evidence type="ECO:0000256" key="8">
    <source>
        <dbReference type="PIRSR" id="PIRSR001589-1"/>
    </source>
</evidence>
<evidence type="ECO:0000256" key="1">
    <source>
        <dbReference type="ARBA" id="ARBA00005187"/>
    </source>
</evidence>
<keyword evidence="13" id="KW-1185">Reference proteome</keyword>
<protein>
    <recommendedName>
        <fullName evidence="3">asparagine synthase (glutamine-hydrolyzing)</fullName>
        <ecNumber evidence="3">6.3.5.4</ecNumber>
    </recommendedName>
</protein>
<organism evidence="12 13">
    <name type="scientific">Plasticicumulans lactativorans</name>
    <dbReference type="NCBI Taxonomy" id="1133106"/>
    <lineage>
        <taxon>Bacteria</taxon>
        <taxon>Pseudomonadati</taxon>
        <taxon>Pseudomonadota</taxon>
        <taxon>Gammaproteobacteria</taxon>
        <taxon>Candidatus Competibacteraceae</taxon>
        <taxon>Plasticicumulans</taxon>
    </lineage>
</organism>
<feature type="binding site" evidence="9">
    <location>
        <position position="100"/>
    </location>
    <ligand>
        <name>L-glutamine</name>
        <dbReference type="ChEBI" id="CHEBI:58359"/>
    </ligand>
</feature>
<evidence type="ECO:0000256" key="4">
    <source>
        <dbReference type="ARBA" id="ARBA00022741"/>
    </source>
</evidence>
<dbReference type="AlphaFoldDB" id="A0A4R2LC81"/>
<dbReference type="GO" id="GO:0006529">
    <property type="term" value="P:asparagine biosynthetic process"/>
    <property type="evidence" value="ECO:0007669"/>
    <property type="project" value="UniProtKB-KW"/>
</dbReference>
<dbReference type="PANTHER" id="PTHR43284">
    <property type="entry name" value="ASPARAGINE SYNTHETASE (GLUTAMINE-HYDROLYZING)"/>
    <property type="match status" value="1"/>
</dbReference>
<evidence type="ECO:0000313" key="12">
    <source>
        <dbReference type="EMBL" id="TCO80448.1"/>
    </source>
</evidence>
<gene>
    <name evidence="12" type="ORF">EV699_11492</name>
</gene>
<dbReference type="GO" id="GO:0004066">
    <property type="term" value="F:asparagine synthase (glutamine-hydrolyzing) activity"/>
    <property type="evidence" value="ECO:0007669"/>
    <property type="project" value="UniProtKB-EC"/>
</dbReference>
<dbReference type="EC" id="6.3.5.4" evidence="3"/>